<protein>
    <submittedName>
        <fullName evidence="1">Uncharacterized protein</fullName>
    </submittedName>
</protein>
<accession>B9SFP9</accession>
<organism evidence="1 2">
    <name type="scientific">Ricinus communis</name>
    <name type="common">Castor bean</name>
    <dbReference type="NCBI Taxonomy" id="3988"/>
    <lineage>
        <taxon>Eukaryota</taxon>
        <taxon>Viridiplantae</taxon>
        <taxon>Streptophyta</taxon>
        <taxon>Embryophyta</taxon>
        <taxon>Tracheophyta</taxon>
        <taxon>Spermatophyta</taxon>
        <taxon>Magnoliopsida</taxon>
        <taxon>eudicotyledons</taxon>
        <taxon>Gunneridae</taxon>
        <taxon>Pentapetalae</taxon>
        <taxon>rosids</taxon>
        <taxon>fabids</taxon>
        <taxon>Malpighiales</taxon>
        <taxon>Euphorbiaceae</taxon>
        <taxon>Acalyphoideae</taxon>
        <taxon>Acalypheae</taxon>
        <taxon>Ricinus</taxon>
    </lineage>
</organism>
<reference evidence="2" key="1">
    <citation type="journal article" date="2010" name="Nat. Biotechnol.">
        <title>Draft genome sequence of the oilseed species Ricinus communis.</title>
        <authorList>
            <person name="Chan A.P."/>
            <person name="Crabtree J."/>
            <person name="Zhao Q."/>
            <person name="Lorenzi H."/>
            <person name="Orvis J."/>
            <person name="Puiu D."/>
            <person name="Melake-Berhan A."/>
            <person name="Jones K.M."/>
            <person name="Redman J."/>
            <person name="Chen G."/>
            <person name="Cahoon E.B."/>
            <person name="Gedil M."/>
            <person name="Stanke M."/>
            <person name="Haas B.J."/>
            <person name="Wortman J.R."/>
            <person name="Fraser-Liggett C.M."/>
            <person name="Ravel J."/>
            <person name="Rabinowicz P.D."/>
        </authorList>
    </citation>
    <scope>NUCLEOTIDE SEQUENCE [LARGE SCALE GENOMIC DNA]</scope>
    <source>
        <strain evidence="2">cv. Hale</strain>
    </source>
</reference>
<name>B9SFP9_RICCO</name>
<evidence type="ECO:0000313" key="2">
    <source>
        <dbReference type="Proteomes" id="UP000008311"/>
    </source>
</evidence>
<proteinExistence type="predicted"/>
<dbReference type="AlphaFoldDB" id="B9SFP9"/>
<sequence>MMATEVELARTSFSYNELVEDGEQPAMAYEDFTSMLTTARVGTVCWPTTVDPRFGTI</sequence>
<keyword evidence="2" id="KW-1185">Reference proteome</keyword>
<dbReference type="InParanoid" id="B9SFP9"/>
<gene>
    <name evidence="1" type="ORF">RCOM_1223670</name>
</gene>
<evidence type="ECO:0000313" key="1">
    <source>
        <dbReference type="EMBL" id="EEF37538.1"/>
    </source>
</evidence>
<dbReference type="Proteomes" id="UP000008311">
    <property type="component" value="Unassembled WGS sequence"/>
</dbReference>
<dbReference type="EMBL" id="EQ973946">
    <property type="protein sequence ID" value="EEF37538.1"/>
    <property type="molecule type" value="Genomic_DNA"/>
</dbReference>